<name>A0A8H3I740_9LECA</name>
<sequence length="84" mass="8977">MDEGEVIVGEGEIAAGEGEAAVDEGELSDGADDMIDDGTEELVKRDAPMVELILAWLGPMINSIVAGPRENIRDEVEQHSDEKP</sequence>
<dbReference type="Proteomes" id="UP000664203">
    <property type="component" value="Unassembled WGS sequence"/>
</dbReference>
<comment type="caution">
    <text evidence="2">The sequence shown here is derived from an EMBL/GenBank/DDBJ whole genome shotgun (WGS) entry which is preliminary data.</text>
</comment>
<dbReference type="EMBL" id="CAJPDR010000013">
    <property type="protein sequence ID" value="CAF9905780.1"/>
    <property type="molecule type" value="Genomic_DNA"/>
</dbReference>
<accession>A0A8H3I740</accession>
<protein>
    <submittedName>
        <fullName evidence="2">Uncharacterized protein</fullName>
    </submittedName>
</protein>
<evidence type="ECO:0000313" key="2">
    <source>
        <dbReference type="EMBL" id="CAF9905780.1"/>
    </source>
</evidence>
<evidence type="ECO:0000256" key="1">
    <source>
        <dbReference type="SAM" id="MobiDB-lite"/>
    </source>
</evidence>
<feature type="non-terminal residue" evidence="2">
    <location>
        <position position="84"/>
    </location>
</feature>
<feature type="compositionally biased region" description="Low complexity" evidence="1">
    <location>
        <begin position="1"/>
        <end position="19"/>
    </location>
</feature>
<feature type="compositionally biased region" description="Acidic residues" evidence="1">
    <location>
        <begin position="20"/>
        <end position="38"/>
    </location>
</feature>
<keyword evidence="3" id="KW-1185">Reference proteome</keyword>
<dbReference type="AlphaFoldDB" id="A0A8H3I740"/>
<proteinExistence type="predicted"/>
<feature type="region of interest" description="Disordered" evidence="1">
    <location>
        <begin position="1"/>
        <end position="38"/>
    </location>
</feature>
<gene>
    <name evidence="2" type="ORF">ALECFALPRED_001345</name>
</gene>
<organism evidence="2 3">
    <name type="scientific">Alectoria fallacina</name>
    <dbReference type="NCBI Taxonomy" id="1903189"/>
    <lineage>
        <taxon>Eukaryota</taxon>
        <taxon>Fungi</taxon>
        <taxon>Dikarya</taxon>
        <taxon>Ascomycota</taxon>
        <taxon>Pezizomycotina</taxon>
        <taxon>Lecanoromycetes</taxon>
        <taxon>OSLEUM clade</taxon>
        <taxon>Lecanoromycetidae</taxon>
        <taxon>Lecanorales</taxon>
        <taxon>Lecanorineae</taxon>
        <taxon>Parmeliaceae</taxon>
        <taxon>Alectoria</taxon>
    </lineage>
</organism>
<reference evidence="2" key="1">
    <citation type="submission" date="2021-03" db="EMBL/GenBank/DDBJ databases">
        <authorList>
            <person name="Tagirdzhanova G."/>
        </authorList>
    </citation>
    <scope>NUCLEOTIDE SEQUENCE</scope>
</reference>
<evidence type="ECO:0000313" key="3">
    <source>
        <dbReference type="Proteomes" id="UP000664203"/>
    </source>
</evidence>